<evidence type="ECO:0000313" key="6">
    <source>
        <dbReference type="Proteomes" id="UP000008544"/>
    </source>
</evidence>
<protein>
    <submittedName>
        <fullName evidence="5">Pyruvate flavodoxin/ferredoxin oxidoreductase domain protein</fullName>
    </submittedName>
</protein>
<dbReference type="InterPro" id="IPR009014">
    <property type="entry name" value="Transketo_C/PFOR_II"/>
</dbReference>
<feature type="coiled-coil region" evidence="2">
    <location>
        <begin position="219"/>
        <end position="246"/>
    </location>
</feature>
<name>B1I549_DESAP</name>
<dbReference type="Gene3D" id="3.40.50.970">
    <property type="match status" value="1"/>
</dbReference>
<dbReference type="PANTHER" id="PTHR43088:SF1">
    <property type="entry name" value="SUBUNIT OF PYRUVATE:FLAVODOXIN OXIDOREDUCTASE"/>
    <property type="match status" value="1"/>
</dbReference>
<dbReference type="GO" id="GO:0016491">
    <property type="term" value="F:oxidoreductase activity"/>
    <property type="evidence" value="ECO:0007669"/>
    <property type="project" value="UniProtKB-KW"/>
</dbReference>
<keyword evidence="2" id="KW-0175">Coiled coil</keyword>
<dbReference type="InterPro" id="IPR029061">
    <property type="entry name" value="THDP-binding"/>
</dbReference>
<evidence type="ECO:0000256" key="2">
    <source>
        <dbReference type="SAM" id="Coils"/>
    </source>
</evidence>
<dbReference type="InterPro" id="IPR033412">
    <property type="entry name" value="PFOR_II"/>
</dbReference>
<dbReference type="Pfam" id="PF01855">
    <property type="entry name" value="POR_N"/>
    <property type="match status" value="1"/>
</dbReference>
<reference evidence="5 6" key="2">
    <citation type="journal article" date="2008" name="Science">
        <title>Environmental genomics reveals a single-species ecosystem deep within Earth.</title>
        <authorList>
            <person name="Chivian D."/>
            <person name="Brodie E.L."/>
            <person name="Alm E.J."/>
            <person name="Culley D.E."/>
            <person name="Dehal P.S."/>
            <person name="Desantis T.Z."/>
            <person name="Gihring T.M."/>
            <person name="Lapidus A."/>
            <person name="Lin L.H."/>
            <person name="Lowry S.R."/>
            <person name="Moser D.P."/>
            <person name="Richardson P.M."/>
            <person name="Southam G."/>
            <person name="Wanger G."/>
            <person name="Pratt L.M."/>
            <person name="Andersen G.L."/>
            <person name="Hazen T.C."/>
            <person name="Brockman F.J."/>
            <person name="Arkin A.P."/>
            <person name="Onstott T.C."/>
        </authorList>
    </citation>
    <scope>NUCLEOTIDE SEQUENCE [LARGE SCALE GENOMIC DNA]</scope>
    <source>
        <strain evidence="5 6">MP104C</strain>
    </source>
</reference>
<organism evidence="5 6">
    <name type="scientific">Desulforudis audaxviator (strain MP104C)</name>
    <dbReference type="NCBI Taxonomy" id="477974"/>
    <lineage>
        <taxon>Bacteria</taxon>
        <taxon>Bacillati</taxon>
        <taxon>Bacillota</taxon>
        <taxon>Clostridia</taxon>
        <taxon>Thermoanaerobacterales</taxon>
        <taxon>Candidatus Desulforudaceae</taxon>
        <taxon>Candidatus Desulforudis</taxon>
    </lineage>
</organism>
<dbReference type="NCBIfam" id="NF005507">
    <property type="entry name" value="PRK07119.1"/>
    <property type="match status" value="1"/>
</dbReference>
<evidence type="ECO:0000259" key="3">
    <source>
        <dbReference type="Pfam" id="PF01855"/>
    </source>
</evidence>
<feature type="domain" description="Pyruvate flavodoxin/ferredoxin oxidoreductase pyrimidine binding" evidence="3">
    <location>
        <begin position="15"/>
        <end position="240"/>
    </location>
</feature>
<dbReference type="HOGENOM" id="CLU_017038_0_0_9"/>
<keyword evidence="5" id="KW-0670">Pyruvate</keyword>
<dbReference type="AlphaFoldDB" id="B1I549"/>
<gene>
    <name evidence="5" type="ordered locus">Daud_1608</name>
</gene>
<dbReference type="CDD" id="cd07034">
    <property type="entry name" value="TPP_PYR_PFOR_IOR-alpha_like"/>
    <property type="match status" value="1"/>
</dbReference>
<dbReference type="STRING" id="477974.Daud_1608"/>
<dbReference type="Gene3D" id="3.40.50.920">
    <property type="match status" value="1"/>
</dbReference>
<dbReference type="InterPro" id="IPR002880">
    <property type="entry name" value="Pyrv_Fd/Flavodoxin_OxRdtase_N"/>
</dbReference>
<dbReference type="SUPFAM" id="SSF52922">
    <property type="entry name" value="TK C-terminal domain-like"/>
    <property type="match status" value="1"/>
</dbReference>
<dbReference type="SUPFAM" id="SSF52518">
    <property type="entry name" value="Thiamin diphosphate-binding fold (THDP-binding)"/>
    <property type="match status" value="1"/>
</dbReference>
<feature type="domain" description="Pyruvate:ferredoxin oxidoreductase core" evidence="4">
    <location>
        <begin position="248"/>
        <end position="342"/>
    </location>
</feature>
<dbReference type="PANTHER" id="PTHR43088">
    <property type="entry name" value="SUBUNIT OF PYRUVATE:FLAVODOXIN OXIDOREDUCTASE-RELATED"/>
    <property type="match status" value="1"/>
</dbReference>
<dbReference type="eggNOG" id="COG0674">
    <property type="taxonomic scope" value="Bacteria"/>
</dbReference>
<evidence type="ECO:0000256" key="1">
    <source>
        <dbReference type="ARBA" id="ARBA00023002"/>
    </source>
</evidence>
<sequence length="367" mass="40013">MPSKMLMRGNEAFAEGVLRAGCRYTFAYPITPQSEIVHFLARRLPEAGGVFLQVESEVAAVNMVFGAAAAGARAMTSSSSPGISLMQEGISYLVGARLPCVIINVMRGGPGLGNIAPSQGDYLQAVKGGGHGDYRLIVLAPSSVPEIIELMELAFELADTYRNPVLVLGDGVLGQMMEPVAVHEEKPVILPEKPWAVTGQGDRPERNIISSLHIVPEDNERFNRELERVQKEIRRREQRAEEYRLDDADLILVAFGTVARVAKAVVDRARAEGLRVGLIRPVTLWPFPDDAVSRAAARVDGFLVVEMNLGQMVEDVRLAVNGRKPVHFYGRPGGTVPTVREVWNEVKRIKEVTGDKEDLRAAAGTNG</sequence>
<accession>B1I549</accession>
<dbReference type="Proteomes" id="UP000008544">
    <property type="component" value="Chromosome"/>
</dbReference>
<keyword evidence="1" id="KW-0560">Oxidoreductase</keyword>
<dbReference type="InterPro" id="IPR052368">
    <property type="entry name" value="2-oxoacid_oxidoreductase"/>
</dbReference>
<reference evidence="6" key="1">
    <citation type="submission" date="2007-10" db="EMBL/GenBank/DDBJ databases">
        <title>Complete sequence of chromosome of Desulforudis audaxviator MP104C.</title>
        <authorList>
            <person name="Copeland A."/>
            <person name="Lucas S."/>
            <person name="Lapidus A."/>
            <person name="Barry K."/>
            <person name="Glavina del Rio T."/>
            <person name="Dalin E."/>
            <person name="Tice H."/>
            <person name="Bruce D."/>
            <person name="Pitluck S."/>
            <person name="Lowry S.R."/>
            <person name="Larimer F."/>
            <person name="Land M.L."/>
            <person name="Hauser L."/>
            <person name="Kyrpides N."/>
            <person name="Ivanova N.N."/>
            <person name="Richardson P."/>
        </authorList>
    </citation>
    <scope>NUCLEOTIDE SEQUENCE [LARGE SCALE GENOMIC DNA]</scope>
    <source>
        <strain evidence="6">MP104C</strain>
    </source>
</reference>
<dbReference type="KEGG" id="dau:Daud_1608"/>
<dbReference type="EMBL" id="CP000860">
    <property type="protein sequence ID" value="ACA60110.1"/>
    <property type="molecule type" value="Genomic_DNA"/>
</dbReference>
<keyword evidence="6" id="KW-1185">Reference proteome</keyword>
<evidence type="ECO:0000259" key="4">
    <source>
        <dbReference type="Pfam" id="PF17147"/>
    </source>
</evidence>
<evidence type="ECO:0000313" key="5">
    <source>
        <dbReference type="EMBL" id="ACA60110.1"/>
    </source>
</evidence>
<proteinExistence type="predicted"/>
<dbReference type="Pfam" id="PF17147">
    <property type="entry name" value="PFOR_II"/>
    <property type="match status" value="1"/>
</dbReference>